<dbReference type="GO" id="GO:0035999">
    <property type="term" value="P:tetrahydrofolate interconversion"/>
    <property type="evidence" value="ECO:0007669"/>
    <property type="project" value="TreeGrafter"/>
</dbReference>
<dbReference type="NCBIfam" id="TIGR02727">
    <property type="entry name" value="MTHFS_bact"/>
    <property type="match status" value="1"/>
</dbReference>
<dbReference type="GO" id="GO:0030272">
    <property type="term" value="F:5-formyltetrahydrofolate cyclo-ligase activity"/>
    <property type="evidence" value="ECO:0007669"/>
    <property type="project" value="UniProtKB-EC"/>
</dbReference>
<comment type="similarity">
    <text evidence="1 7">Belongs to the 5-formyltetrahydrofolate cyclo-ligase family.</text>
</comment>
<dbReference type="GO" id="GO:0009396">
    <property type="term" value="P:folic acid-containing compound biosynthetic process"/>
    <property type="evidence" value="ECO:0007669"/>
    <property type="project" value="TreeGrafter"/>
</dbReference>
<keyword evidence="2 6" id="KW-0547">Nucleotide-binding</keyword>
<dbReference type="GO" id="GO:0046872">
    <property type="term" value="F:metal ion binding"/>
    <property type="evidence" value="ECO:0007669"/>
    <property type="project" value="UniProtKB-KW"/>
</dbReference>
<evidence type="ECO:0000256" key="2">
    <source>
        <dbReference type="ARBA" id="ARBA00022741"/>
    </source>
</evidence>
<dbReference type="PANTHER" id="PTHR23407:SF1">
    <property type="entry name" value="5-FORMYLTETRAHYDROFOLATE CYCLO-LIGASE"/>
    <property type="match status" value="1"/>
</dbReference>
<evidence type="ECO:0000256" key="6">
    <source>
        <dbReference type="PIRSR" id="PIRSR006806-1"/>
    </source>
</evidence>
<dbReference type="InParanoid" id="A0A2V0NJL8"/>
<dbReference type="STRING" id="307507.A0A2V0NJL8"/>
<evidence type="ECO:0000256" key="4">
    <source>
        <dbReference type="ARBA" id="ARBA00036539"/>
    </source>
</evidence>
<evidence type="ECO:0000313" key="9">
    <source>
        <dbReference type="Proteomes" id="UP000247498"/>
    </source>
</evidence>
<protein>
    <recommendedName>
        <fullName evidence="5 7">5-formyltetrahydrofolate cyclo-ligase</fullName>
        <ecNumber evidence="5 7">6.3.3.2</ecNumber>
    </recommendedName>
</protein>
<dbReference type="InterPro" id="IPR002698">
    <property type="entry name" value="FTHF_cligase"/>
</dbReference>
<feature type="binding site" evidence="6">
    <location>
        <position position="68"/>
    </location>
    <ligand>
        <name>substrate</name>
    </ligand>
</feature>
<dbReference type="GO" id="GO:0005739">
    <property type="term" value="C:mitochondrion"/>
    <property type="evidence" value="ECO:0007669"/>
    <property type="project" value="TreeGrafter"/>
</dbReference>
<comment type="catalytic activity">
    <reaction evidence="4 7">
        <text>(6S)-5-formyl-5,6,7,8-tetrahydrofolate + ATP = (6R)-5,10-methenyltetrahydrofolate + ADP + phosphate</text>
        <dbReference type="Rhea" id="RHEA:10488"/>
        <dbReference type="ChEBI" id="CHEBI:30616"/>
        <dbReference type="ChEBI" id="CHEBI:43474"/>
        <dbReference type="ChEBI" id="CHEBI:57455"/>
        <dbReference type="ChEBI" id="CHEBI:57457"/>
        <dbReference type="ChEBI" id="CHEBI:456216"/>
        <dbReference type="EC" id="6.3.3.2"/>
    </reaction>
</comment>
<dbReference type="PIRSF" id="PIRSF006806">
    <property type="entry name" value="FTHF_cligase"/>
    <property type="match status" value="1"/>
</dbReference>
<dbReference type="AlphaFoldDB" id="A0A2V0NJL8"/>
<dbReference type="FunCoup" id="A0A2V0NJL8">
    <property type="interactions" value="948"/>
</dbReference>
<evidence type="ECO:0000256" key="1">
    <source>
        <dbReference type="ARBA" id="ARBA00010638"/>
    </source>
</evidence>
<evidence type="ECO:0000256" key="7">
    <source>
        <dbReference type="RuleBase" id="RU361279"/>
    </source>
</evidence>
<dbReference type="PANTHER" id="PTHR23407">
    <property type="entry name" value="ATPASE INHIBITOR/5-FORMYLTETRAHYDROFOLATE CYCLO-LIGASE"/>
    <property type="match status" value="1"/>
</dbReference>
<dbReference type="InterPro" id="IPR037171">
    <property type="entry name" value="NagB/RpiA_transferase-like"/>
</dbReference>
<feature type="binding site" evidence="6">
    <location>
        <begin position="15"/>
        <end position="19"/>
    </location>
    <ligand>
        <name>ATP</name>
        <dbReference type="ChEBI" id="CHEBI:30616"/>
    </ligand>
</feature>
<dbReference type="Proteomes" id="UP000247498">
    <property type="component" value="Unassembled WGS sequence"/>
</dbReference>
<feature type="binding site" evidence="6">
    <location>
        <begin position="155"/>
        <end position="163"/>
    </location>
    <ligand>
        <name>ATP</name>
        <dbReference type="ChEBI" id="CHEBI:30616"/>
    </ligand>
</feature>
<comment type="caution">
    <text evidence="8">The sequence shown here is derived from an EMBL/GenBank/DDBJ whole genome shotgun (WGS) entry which is preliminary data.</text>
</comment>
<keyword evidence="7" id="KW-0460">Magnesium</keyword>
<dbReference type="Gene3D" id="3.40.50.10420">
    <property type="entry name" value="NagB/RpiA/CoA transferase-like"/>
    <property type="match status" value="1"/>
</dbReference>
<dbReference type="SUPFAM" id="SSF100950">
    <property type="entry name" value="NagB/RpiA/CoA transferase-like"/>
    <property type="match status" value="1"/>
</dbReference>
<evidence type="ECO:0000256" key="3">
    <source>
        <dbReference type="ARBA" id="ARBA00022840"/>
    </source>
</evidence>
<dbReference type="EC" id="6.3.3.2" evidence="5 7"/>
<reference evidence="8 9" key="1">
    <citation type="journal article" date="2018" name="Sci. Rep.">
        <title>Raphidocelis subcapitata (=Pseudokirchneriella subcapitata) provides an insight into genome evolution and environmental adaptations in the Sphaeropleales.</title>
        <authorList>
            <person name="Suzuki S."/>
            <person name="Yamaguchi H."/>
            <person name="Nakajima N."/>
            <person name="Kawachi M."/>
        </authorList>
    </citation>
    <scope>NUCLEOTIDE SEQUENCE [LARGE SCALE GENOMIC DNA]</scope>
    <source>
        <strain evidence="8 9">NIES-35</strain>
    </source>
</reference>
<accession>A0A2V0NJL8</accession>
<dbReference type="EMBL" id="BDRX01000001">
    <property type="protein sequence ID" value="GBF87421.1"/>
    <property type="molecule type" value="Genomic_DNA"/>
</dbReference>
<dbReference type="OrthoDB" id="2015992at2759"/>
<evidence type="ECO:0000256" key="5">
    <source>
        <dbReference type="ARBA" id="ARBA00038966"/>
    </source>
</evidence>
<name>A0A2V0NJL8_9CHLO</name>
<organism evidence="8 9">
    <name type="scientific">Raphidocelis subcapitata</name>
    <dbReference type="NCBI Taxonomy" id="307507"/>
    <lineage>
        <taxon>Eukaryota</taxon>
        <taxon>Viridiplantae</taxon>
        <taxon>Chlorophyta</taxon>
        <taxon>core chlorophytes</taxon>
        <taxon>Chlorophyceae</taxon>
        <taxon>CS clade</taxon>
        <taxon>Sphaeropleales</taxon>
        <taxon>Selenastraceae</taxon>
        <taxon>Raphidocelis</taxon>
    </lineage>
</organism>
<keyword evidence="3 6" id="KW-0067">ATP-binding</keyword>
<keyword evidence="7" id="KW-0479">Metal-binding</keyword>
<gene>
    <name evidence="8" type="ORF">Rsub_00132</name>
</gene>
<keyword evidence="9" id="KW-1185">Reference proteome</keyword>
<dbReference type="InterPro" id="IPR024185">
    <property type="entry name" value="FTHF_cligase-like_sf"/>
</dbReference>
<comment type="cofactor">
    <cofactor evidence="7">
        <name>Mg(2+)</name>
        <dbReference type="ChEBI" id="CHEBI:18420"/>
    </cofactor>
</comment>
<proteinExistence type="inferred from homology"/>
<sequence length="231" mass="24312">MALASEAGGGAAAAKKAARREIIKALKALGDDAMAAQNAAIAARVLASRAFASARTVGVYIHCAKLHEVDTMPLLRDALAQGKRVYVPLVDDRNSNMRLLHIDAADDMRPAPPFGILEPSVSYADGSARENVMEMERPLDLLLMPGLGFDAAGGRLGRGGGYYDKFVRGLQQRAAEQGWAPPLLVALAFTEQLRDGGVPMEPHDAFLDAVVTPGALHLCSDAARRAEAGGG</sequence>
<dbReference type="GO" id="GO:0005524">
    <property type="term" value="F:ATP binding"/>
    <property type="evidence" value="ECO:0007669"/>
    <property type="project" value="UniProtKB-KW"/>
</dbReference>
<dbReference type="Pfam" id="PF01812">
    <property type="entry name" value="5-FTHF_cyc-lig"/>
    <property type="match status" value="1"/>
</dbReference>
<evidence type="ECO:0000313" key="8">
    <source>
        <dbReference type="EMBL" id="GBF87421.1"/>
    </source>
</evidence>
<keyword evidence="8" id="KW-0436">Ligase</keyword>
<feature type="binding site" evidence="6">
    <location>
        <position position="61"/>
    </location>
    <ligand>
        <name>substrate</name>
    </ligand>
</feature>